<dbReference type="AlphaFoldDB" id="A0A1A6H4J2"/>
<gene>
    <name evidence="3" type="ORF">A6R68_15954</name>
</gene>
<dbReference type="InterPro" id="IPR053311">
    <property type="entry name" value="Mucosal_Integrity_Assoc"/>
</dbReference>
<dbReference type="PANTHER" id="PTHR37999:SF2">
    <property type="entry name" value="MUCIN-17"/>
    <property type="match status" value="1"/>
</dbReference>
<proteinExistence type="predicted"/>
<evidence type="ECO:0000313" key="4">
    <source>
        <dbReference type="Proteomes" id="UP000092124"/>
    </source>
</evidence>
<feature type="non-terminal residue" evidence="3">
    <location>
        <position position="277"/>
    </location>
</feature>
<protein>
    <recommendedName>
        <fullName evidence="5">EGF-like domain-containing protein</fullName>
    </recommendedName>
</protein>
<feature type="transmembrane region" description="Helical" evidence="2">
    <location>
        <begin position="138"/>
        <end position="163"/>
    </location>
</feature>
<comment type="caution">
    <text evidence="3">The sequence shown here is derived from an EMBL/GenBank/DDBJ whole genome shotgun (WGS) entry which is preliminary data.</text>
</comment>
<keyword evidence="2" id="KW-0812">Transmembrane</keyword>
<keyword evidence="2" id="KW-1133">Transmembrane helix</keyword>
<dbReference type="PANTHER" id="PTHR37999">
    <property type="entry name" value="MUCIN-17"/>
    <property type="match status" value="1"/>
</dbReference>
<keyword evidence="4" id="KW-1185">Reference proteome</keyword>
<dbReference type="EMBL" id="LZPO01045742">
    <property type="protein sequence ID" value="OBS73508.1"/>
    <property type="molecule type" value="Genomic_DNA"/>
</dbReference>
<sequence>MRTQYTSLPPKDCKYGEWNGRACECKSGYTGQLCDSVLYSFPVEIPNVINATVTVLVKVIHRNFTADLKNKSSQAYQDFKNLFLSQVGAGTFSRMDKVYEGDDLPEYKDVTIRELLCPNTDTHWYWGETCESRTSKRLVYGLVGTVLAVLLVLVVIFAVSLGWSQKKRHSCSLVTLLFAGQAMTSHKRGREKLSLEPSRAQASGKGSPLHPHILLNLLRLLSNTGAVSARVSVHARPQERKAGRTIRTKMSRRMRQTSALCLLALILQFPPQHTAAE</sequence>
<dbReference type="OrthoDB" id="7493297at2759"/>
<feature type="region of interest" description="Disordered" evidence="1">
    <location>
        <begin position="188"/>
        <end position="207"/>
    </location>
</feature>
<evidence type="ECO:0000313" key="3">
    <source>
        <dbReference type="EMBL" id="OBS73508.1"/>
    </source>
</evidence>
<name>A0A1A6H4J2_NEOLE</name>
<evidence type="ECO:0000256" key="2">
    <source>
        <dbReference type="SAM" id="Phobius"/>
    </source>
</evidence>
<accession>A0A1A6H4J2</accession>
<dbReference type="Proteomes" id="UP000092124">
    <property type="component" value="Unassembled WGS sequence"/>
</dbReference>
<evidence type="ECO:0008006" key="5">
    <source>
        <dbReference type="Google" id="ProtNLM"/>
    </source>
</evidence>
<organism evidence="3 4">
    <name type="scientific">Neotoma lepida</name>
    <name type="common">Desert woodrat</name>
    <dbReference type="NCBI Taxonomy" id="56216"/>
    <lineage>
        <taxon>Eukaryota</taxon>
        <taxon>Metazoa</taxon>
        <taxon>Chordata</taxon>
        <taxon>Craniata</taxon>
        <taxon>Vertebrata</taxon>
        <taxon>Euteleostomi</taxon>
        <taxon>Mammalia</taxon>
        <taxon>Eutheria</taxon>
        <taxon>Euarchontoglires</taxon>
        <taxon>Glires</taxon>
        <taxon>Rodentia</taxon>
        <taxon>Myomorpha</taxon>
        <taxon>Muroidea</taxon>
        <taxon>Cricetidae</taxon>
        <taxon>Neotominae</taxon>
        <taxon>Neotoma</taxon>
    </lineage>
</organism>
<keyword evidence="2" id="KW-0472">Membrane</keyword>
<reference evidence="3 4" key="1">
    <citation type="submission" date="2016-06" db="EMBL/GenBank/DDBJ databases">
        <title>The Draft Genome Sequence and Annotation of the Desert Woodrat Neotoma lepida.</title>
        <authorList>
            <person name="Campbell M."/>
            <person name="Oakeson K.F."/>
            <person name="Yandell M."/>
            <person name="Halpert J.R."/>
            <person name="Dearing D."/>
        </authorList>
    </citation>
    <scope>NUCLEOTIDE SEQUENCE [LARGE SCALE GENOMIC DNA]</scope>
    <source>
        <strain evidence="3">417</strain>
        <tissue evidence="3">Liver</tissue>
    </source>
</reference>
<dbReference type="STRING" id="56216.A0A1A6H4J2"/>
<evidence type="ECO:0000256" key="1">
    <source>
        <dbReference type="SAM" id="MobiDB-lite"/>
    </source>
</evidence>